<evidence type="ECO:0000259" key="9">
    <source>
        <dbReference type="Pfam" id="PF02687"/>
    </source>
</evidence>
<feature type="domain" description="ABC3 transporter permease C-terminal" evidence="9">
    <location>
        <begin position="330"/>
        <end position="445"/>
    </location>
</feature>
<feature type="compositionally biased region" description="Pro residues" evidence="7">
    <location>
        <begin position="291"/>
        <end position="303"/>
    </location>
</feature>
<dbReference type="EMBL" id="CP036275">
    <property type="protein sequence ID" value="QDU35927.1"/>
    <property type="molecule type" value="Genomic_DNA"/>
</dbReference>
<keyword evidence="3 8" id="KW-0812">Transmembrane</keyword>
<feature type="transmembrane region" description="Helical" evidence="8">
    <location>
        <begin position="371"/>
        <end position="397"/>
    </location>
</feature>
<evidence type="ECO:0000256" key="5">
    <source>
        <dbReference type="ARBA" id="ARBA00023136"/>
    </source>
</evidence>
<evidence type="ECO:0000259" key="10">
    <source>
        <dbReference type="Pfam" id="PF12704"/>
    </source>
</evidence>
<proteinExistence type="inferred from homology"/>
<sequence length="452" mass="49185">MFRFAIGNLLSRPVRSALSVLGLTVAISGMVGLFSIAGGIDNLVRSTFELIPGLLVQQRGAPVPIFSVLPSSWQSELEEIDGVSVVNPEVLARVNVIDGKTIISPPRFLLGFDIESRLRLRRGVYCEQIEKGRFLEPDDRGSFNIVVSRQIAEEFEKGVNDTLRVNGYDMRIVGVYHSGSLLLDVNVLADIETVRRMARFDPDSVSCFYLETEDDVDQEVLQQRIEQQFADRSLQSWQPSLLGLMQPGSANENPIGALFRQLDVAVRGRPESTDPEDASAEPSDATAASAPPSPTSGSPPPESPIEVRTGDDWSDRFSEMTGDLDLFLGIMTAIGVSIAVLSIINTMLMSVTERTIEFGILRANGWTSGEIVRLITFESGLLGIFGGLFGAIIGWSATLLLNANWPDRLHLYAGPGLLLFGVAFSTLLGVMGGVYPAWLAARLSPMEAIRRG</sequence>
<evidence type="ECO:0000256" key="7">
    <source>
        <dbReference type="SAM" id="MobiDB-lite"/>
    </source>
</evidence>
<evidence type="ECO:0000256" key="8">
    <source>
        <dbReference type="SAM" id="Phobius"/>
    </source>
</evidence>
<dbReference type="PANTHER" id="PTHR30572:SF4">
    <property type="entry name" value="ABC TRANSPORTER PERMEASE YTRF"/>
    <property type="match status" value="1"/>
</dbReference>
<name>A0A517Z0C0_9PLAN</name>
<feature type="transmembrane region" description="Helical" evidence="8">
    <location>
        <begin position="20"/>
        <end position="40"/>
    </location>
</feature>
<dbReference type="KEGG" id="mri:Mal4_02090"/>
<evidence type="ECO:0000313" key="11">
    <source>
        <dbReference type="EMBL" id="QDU35927.1"/>
    </source>
</evidence>
<gene>
    <name evidence="11" type="primary">ytrF_1</name>
    <name evidence="11" type="ORF">Mal4_02090</name>
</gene>
<dbReference type="Proteomes" id="UP000320496">
    <property type="component" value="Chromosome"/>
</dbReference>
<dbReference type="InterPro" id="IPR025857">
    <property type="entry name" value="MacB_PCD"/>
</dbReference>
<comment type="subcellular location">
    <subcellularLocation>
        <location evidence="1">Cell membrane</location>
        <topology evidence="1">Multi-pass membrane protein</topology>
    </subcellularLocation>
</comment>
<accession>A0A517Z0C0</accession>
<evidence type="ECO:0000256" key="4">
    <source>
        <dbReference type="ARBA" id="ARBA00022989"/>
    </source>
</evidence>
<reference evidence="11 12" key="1">
    <citation type="submission" date="2019-02" db="EMBL/GenBank/DDBJ databases">
        <title>Deep-cultivation of Planctomycetes and their phenomic and genomic characterization uncovers novel biology.</title>
        <authorList>
            <person name="Wiegand S."/>
            <person name="Jogler M."/>
            <person name="Boedeker C."/>
            <person name="Pinto D."/>
            <person name="Vollmers J."/>
            <person name="Rivas-Marin E."/>
            <person name="Kohn T."/>
            <person name="Peeters S.H."/>
            <person name="Heuer A."/>
            <person name="Rast P."/>
            <person name="Oberbeckmann S."/>
            <person name="Bunk B."/>
            <person name="Jeske O."/>
            <person name="Meyerdierks A."/>
            <person name="Storesund J.E."/>
            <person name="Kallscheuer N."/>
            <person name="Luecker S."/>
            <person name="Lage O.M."/>
            <person name="Pohl T."/>
            <person name="Merkel B.J."/>
            <person name="Hornburger P."/>
            <person name="Mueller R.-W."/>
            <person name="Bruemmer F."/>
            <person name="Labrenz M."/>
            <person name="Spormann A.M."/>
            <person name="Op den Camp H."/>
            <person name="Overmann J."/>
            <person name="Amann R."/>
            <person name="Jetten M.S.M."/>
            <person name="Mascher T."/>
            <person name="Medema M.H."/>
            <person name="Devos D.P."/>
            <person name="Kaster A.-K."/>
            <person name="Ovreas L."/>
            <person name="Rohde M."/>
            <person name="Galperin M.Y."/>
            <person name="Jogler C."/>
        </authorList>
    </citation>
    <scope>NUCLEOTIDE SEQUENCE [LARGE SCALE GENOMIC DNA]</scope>
    <source>
        <strain evidence="11 12">Mal4</strain>
    </source>
</reference>
<dbReference type="InterPro" id="IPR050250">
    <property type="entry name" value="Macrolide_Exporter_MacB"/>
</dbReference>
<dbReference type="Pfam" id="PF12704">
    <property type="entry name" value="MacB_PCD"/>
    <property type="match status" value="1"/>
</dbReference>
<keyword evidence="2" id="KW-1003">Cell membrane</keyword>
<dbReference type="GO" id="GO:0005886">
    <property type="term" value="C:plasma membrane"/>
    <property type="evidence" value="ECO:0007669"/>
    <property type="project" value="UniProtKB-SubCell"/>
</dbReference>
<feature type="domain" description="MacB-like periplasmic core" evidence="10">
    <location>
        <begin position="16"/>
        <end position="227"/>
    </location>
</feature>
<dbReference type="OrthoDB" id="9775474at2"/>
<evidence type="ECO:0000256" key="1">
    <source>
        <dbReference type="ARBA" id="ARBA00004651"/>
    </source>
</evidence>
<keyword evidence="5 8" id="KW-0472">Membrane</keyword>
<evidence type="ECO:0000256" key="6">
    <source>
        <dbReference type="ARBA" id="ARBA00038076"/>
    </source>
</evidence>
<keyword evidence="12" id="KW-1185">Reference proteome</keyword>
<feature type="region of interest" description="Disordered" evidence="7">
    <location>
        <begin position="267"/>
        <end position="312"/>
    </location>
</feature>
<organism evidence="11 12">
    <name type="scientific">Maioricimonas rarisocia</name>
    <dbReference type="NCBI Taxonomy" id="2528026"/>
    <lineage>
        <taxon>Bacteria</taxon>
        <taxon>Pseudomonadati</taxon>
        <taxon>Planctomycetota</taxon>
        <taxon>Planctomycetia</taxon>
        <taxon>Planctomycetales</taxon>
        <taxon>Planctomycetaceae</taxon>
        <taxon>Maioricimonas</taxon>
    </lineage>
</organism>
<dbReference type="InterPro" id="IPR003838">
    <property type="entry name" value="ABC3_permease_C"/>
</dbReference>
<protein>
    <submittedName>
        <fullName evidence="11">ABC transporter permease YtrF</fullName>
    </submittedName>
</protein>
<dbReference type="PANTHER" id="PTHR30572">
    <property type="entry name" value="MEMBRANE COMPONENT OF TRANSPORTER-RELATED"/>
    <property type="match status" value="1"/>
</dbReference>
<dbReference type="RefSeq" id="WP_145366643.1">
    <property type="nucleotide sequence ID" value="NZ_CP036275.1"/>
</dbReference>
<feature type="transmembrane region" description="Helical" evidence="8">
    <location>
        <begin position="417"/>
        <end position="441"/>
    </location>
</feature>
<evidence type="ECO:0000313" key="12">
    <source>
        <dbReference type="Proteomes" id="UP000320496"/>
    </source>
</evidence>
<dbReference type="Pfam" id="PF02687">
    <property type="entry name" value="FtsX"/>
    <property type="match status" value="1"/>
</dbReference>
<dbReference type="AlphaFoldDB" id="A0A517Z0C0"/>
<dbReference type="GO" id="GO:0022857">
    <property type="term" value="F:transmembrane transporter activity"/>
    <property type="evidence" value="ECO:0007669"/>
    <property type="project" value="TreeGrafter"/>
</dbReference>
<feature type="transmembrane region" description="Helical" evidence="8">
    <location>
        <begin position="326"/>
        <end position="351"/>
    </location>
</feature>
<keyword evidence="4 8" id="KW-1133">Transmembrane helix</keyword>
<evidence type="ECO:0000256" key="2">
    <source>
        <dbReference type="ARBA" id="ARBA00022475"/>
    </source>
</evidence>
<comment type="similarity">
    <text evidence="6">Belongs to the ABC-4 integral membrane protein family.</text>
</comment>
<evidence type="ECO:0000256" key="3">
    <source>
        <dbReference type="ARBA" id="ARBA00022692"/>
    </source>
</evidence>
<feature type="compositionally biased region" description="Low complexity" evidence="7">
    <location>
        <begin position="280"/>
        <end position="290"/>
    </location>
</feature>